<keyword evidence="2 3" id="KW-0378">Hydrolase</keyword>
<protein>
    <submittedName>
        <fullName evidence="3">Thioesterase family protein</fullName>
        <ecNumber evidence="3">3.1.2.-</ecNumber>
    </submittedName>
</protein>
<gene>
    <name evidence="3" type="ORF">QOL99_07215</name>
</gene>
<dbReference type="InterPro" id="IPR050563">
    <property type="entry name" value="4-hydroxybenzoyl-CoA_TE"/>
</dbReference>
<keyword evidence="4" id="KW-1185">Reference proteome</keyword>
<dbReference type="InterPro" id="IPR006684">
    <property type="entry name" value="YbgC/YbaW"/>
</dbReference>
<dbReference type="CDD" id="cd00586">
    <property type="entry name" value="4HBT"/>
    <property type="match status" value="1"/>
</dbReference>
<dbReference type="PANTHER" id="PTHR31793">
    <property type="entry name" value="4-HYDROXYBENZOYL-COA THIOESTERASE FAMILY MEMBER"/>
    <property type="match status" value="1"/>
</dbReference>
<dbReference type="PIRSF" id="PIRSF003230">
    <property type="entry name" value="YbgC"/>
    <property type="match status" value="1"/>
</dbReference>
<organism evidence="3 4">
    <name type="scientific">Deinococcus rhizophilus</name>
    <dbReference type="NCBI Taxonomy" id="3049544"/>
    <lineage>
        <taxon>Bacteria</taxon>
        <taxon>Thermotogati</taxon>
        <taxon>Deinococcota</taxon>
        <taxon>Deinococci</taxon>
        <taxon>Deinococcales</taxon>
        <taxon>Deinococcaceae</taxon>
        <taxon>Deinococcus</taxon>
    </lineage>
</organism>
<comment type="similarity">
    <text evidence="1">Belongs to the 4-hydroxybenzoyl-CoA thioesterase family.</text>
</comment>
<dbReference type="PANTHER" id="PTHR31793:SF27">
    <property type="entry name" value="NOVEL THIOESTERASE SUPERFAMILY DOMAIN AND SAPOSIN A-TYPE DOMAIN CONTAINING PROTEIN (0610012H03RIK)"/>
    <property type="match status" value="1"/>
</dbReference>
<accession>A0ABT7JHJ9</accession>
<dbReference type="RefSeq" id="WP_285522607.1">
    <property type="nucleotide sequence ID" value="NZ_JASNGB010000048.1"/>
</dbReference>
<evidence type="ECO:0000256" key="2">
    <source>
        <dbReference type="ARBA" id="ARBA00022801"/>
    </source>
</evidence>
<dbReference type="SUPFAM" id="SSF54637">
    <property type="entry name" value="Thioesterase/thiol ester dehydrase-isomerase"/>
    <property type="match status" value="1"/>
</dbReference>
<dbReference type="Proteomes" id="UP001302059">
    <property type="component" value="Unassembled WGS sequence"/>
</dbReference>
<reference evidence="3 4" key="1">
    <citation type="submission" date="2023-05" db="EMBL/GenBank/DDBJ databases">
        <authorList>
            <person name="Gao F."/>
        </authorList>
    </citation>
    <scope>NUCLEOTIDE SEQUENCE [LARGE SCALE GENOMIC DNA]</scope>
    <source>
        <strain evidence="3 4">MIMF12</strain>
    </source>
</reference>
<name>A0ABT7JHJ9_9DEIO</name>
<dbReference type="EC" id="3.1.2.-" evidence="3"/>
<sequence>MTARESRTPIRVRYAETDAMGVAHHATYPVWFEVGRSDLMRDLGLPYAEVEARGYYLMLSGLNVEYRRAARYDEELTLVTRVGTVRSRTMTFRYELRHQETLLATGETRHIATDRTYRPARLPDDVLALLTAEG</sequence>
<evidence type="ECO:0000313" key="4">
    <source>
        <dbReference type="Proteomes" id="UP001302059"/>
    </source>
</evidence>
<proteinExistence type="inferred from homology"/>
<dbReference type="NCBIfam" id="TIGR00051">
    <property type="entry name" value="YbgC/FadM family acyl-CoA thioesterase"/>
    <property type="match status" value="1"/>
</dbReference>
<dbReference type="Pfam" id="PF13279">
    <property type="entry name" value="4HBT_2"/>
    <property type="match status" value="1"/>
</dbReference>
<dbReference type="Gene3D" id="3.10.129.10">
    <property type="entry name" value="Hotdog Thioesterase"/>
    <property type="match status" value="1"/>
</dbReference>
<dbReference type="GO" id="GO:0016787">
    <property type="term" value="F:hydrolase activity"/>
    <property type="evidence" value="ECO:0007669"/>
    <property type="project" value="UniProtKB-KW"/>
</dbReference>
<evidence type="ECO:0000256" key="1">
    <source>
        <dbReference type="ARBA" id="ARBA00005953"/>
    </source>
</evidence>
<dbReference type="InterPro" id="IPR029069">
    <property type="entry name" value="HotDog_dom_sf"/>
</dbReference>
<dbReference type="EMBL" id="JASNGB010000048">
    <property type="protein sequence ID" value="MDL2343938.1"/>
    <property type="molecule type" value="Genomic_DNA"/>
</dbReference>
<evidence type="ECO:0000313" key="3">
    <source>
        <dbReference type="EMBL" id="MDL2343938.1"/>
    </source>
</evidence>
<comment type="caution">
    <text evidence="3">The sequence shown here is derived from an EMBL/GenBank/DDBJ whole genome shotgun (WGS) entry which is preliminary data.</text>
</comment>